<accession>A0A4S2K9E7</accession>
<dbReference type="Gene3D" id="2.30.29.30">
    <property type="entry name" value="Pleckstrin-homology domain (PH domain)/Phosphotyrosine-binding domain (PTB)"/>
    <property type="match status" value="1"/>
</dbReference>
<sequence length="63" mass="7441">MVAREVRGTRAQLREADDGSMGDPKSQHGAQEMKGWLFKWTNYLKGYQRRWFVLSNGLLSYYR</sequence>
<evidence type="ECO:0000256" key="1">
    <source>
        <dbReference type="SAM" id="MobiDB-lite"/>
    </source>
</evidence>
<gene>
    <name evidence="3" type="ORF">DBV15_09272</name>
</gene>
<comment type="caution">
    <text evidence="3">The sequence shown here is derived from an EMBL/GenBank/DDBJ whole genome shotgun (WGS) entry which is preliminary data.</text>
</comment>
<protein>
    <submittedName>
        <fullName evidence="3">Oxysterol-binding protein 1</fullName>
    </submittedName>
</protein>
<feature type="region of interest" description="Disordered" evidence="1">
    <location>
        <begin position="1"/>
        <end position="28"/>
    </location>
</feature>
<name>A0A4S2K9E7_9HYME</name>
<dbReference type="SUPFAM" id="SSF50729">
    <property type="entry name" value="PH domain-like"/>
    <property type="match status" value="1"/>
</dbReference>
<dbReference type="InterPro" id="IPR011993">
    <property type="entry name" value="PH-like_dom_sf"/>
</dbReference>
<dbReference type="AlphaFoldDB" id="A0A4S2K9E7"/>
<dbReference type="InterPro" id="IPR001849">
    <property type="entry name" value="PH_domain"/>
</dbReference>
<proteinExistence type="predicted"/>
<evidence type="ECO:0000313" key="3">
    <source>
        <dbReference type="EMBL" id="TGZ45975.1"/>
    </source>
</evidence>
<dbReference type="Pfam" id="PF00169">
    <property type="entry name" value="PH"/>
    <property type="match status" value="1"/>
</dbReference>
<evidence type="ECO:0000259" key="2">
    <source>
        <dbReference type="PROSITE" id="PS50003"/>
    </source>
</evidence>
<dbReference type="PROSITE" id="PS50003">
    <property type="entry name" value="PH_DOMAIN"/>
    <property type="match status" value="1"/>
</dbReference>
<dbReference type="EMBL" id="QBLH01003019">
    <property type="protein sequence ID" value="TGZ45975.1"/>
    <property type="molecule type" value="Genomic_DNA"/>
</dbReference>
<feature type="domain" description="PH" evidence="2">
    <location>
        <begin position="30"/>
        <end position="63"/>
    </location>
</feature>
<reference evidence="3 4" key="1">
    <citation type="journal article" date="2019" name="Philos. Trans. R. Soc. Lond., B, Biol. Sci.">
        <title>Ant behaviour and brain gene expression of defending hosts depend on the ecological success of the intruding social parasite.</title>
        <authorList>
            <person name="Kaur R."/>
            <person name="Stoldt M."/>
            <person name="Jongepier E."/>
            <person name="Feldmeyer B."/>
            <person name="Menzel F."/>
            <person name="Bornberg-Bauer E."/>
            <person name="Foitzik S."/>
        </authorList>
    </citation>
    <scope>NUCLEOTIDE SEQUENCE [LARGE SCALE GENOMIC DNA]</scope>
    <source>
        <tissue evidence="3">Whole body</tissue>
    </source>
</reference>
<keyword evidence="4" id="KW-1185">Reference proteome</keyword>
<evidence type="ECO:0000313" key="4">
    <source>
        <dbReference type="Proteomes" id="UP000310200"/>
    </source>
</evidence>
<organism evidence="3 4">
    <name type="scientific">Temnothorax longispinosus</name>
    <dbReference type="NCBI Taxonomy" id="300112"/>
    <lineage>
        <taxon>Eukaryota</taxon>
        <taxon>Metazoa</taxon>
        <taxon>Ecdysozoa</taxon>
        <taxon>Arthropoda</taxon>
        <taxon>Hexapoda</taxon>
        <taxon>Insecta</taxon>
        <taxon>Pterygota</taxon>
        <taxon>Neoptera</taxon>
        <taxon>Endopterygota</taxon>
        <taxon>Hymenoptera</taxon>
        <taxon>Apocrita</taxon>
        <taxon>Aculeata</taxon>
        <taxon>Formicoidea</taxon>
        <taxon>Formicidae</taxon>
        <taxon>Myrmicinae</taxon>
        <taxon>Temnothorax</taxon>
    </lineage>
</organism>
<dbReference type="Proteomes" id="UP000310200">
    <property type="component" value="Unassembled WGS sequence"/>
</dbReference>
<dbReference type="STRING" id="300112.A0A4S2K9E7"/>
<feature type="compositionally biased region" description="Basic and acidic residues" evidence="1">
    <location>
        <begin position="1"/>
        <end position="17"/>
    </location>
</feature>